<evidence type="ECO:0000313" key="2">
    <source>
        <dbReference type="Proteomes" id="UP001139981"/>
    </source>
</evidence>
<name>A0ACC1M7C1_9FUNG</name>
<sequence>MVNAQRFRARKVDLKRPLPVFRAADLEDLEENDNRHVDAIETGVEKDEEAEHHLQAAISSTHAAASGEAPGKQVYIPTPDASKVIDVYDELYLKNFTCPVSLIRSSETVEECCAPLYCMDDEDVEWLAAFNERRAQDGESAKMSEDQFELGMDQLETLTRDMVFLRPEDFPSAEYLASHAADRDRSFARATVDKVYEHWKQRRIDSLYKPVIPALQYEDTSKTEIDPYVCFRRREVRQGRKTRRTDQRSLEQLRRLRLNLAMAAQMLDMCLERETAKIEIISEAQTVSRQRTTVLRMRRRLGVTATADYDVLFVPPLQQRKRMAARDPTQQRPRASAVRKPRIASGLATAAAAAAAAAGGTGLGSALGPGVFGGLLGDNLMPQPYALPRVVSVHQYPVPARLVAMNERINARSAAYDARLASGWVDATFAGPAMSLHTNRVIDPLAASFWSPHMAAEDSLHAHAPTAFRMRRGRQGRLFLDRRTVRAHSVPEDRLQKYRMGLLSPEDRVRLLTRTIGDAADSSGTSSSSSFSAASNSNSSSMGIPEELLRPFTFDLQLPIPPPALPVPLPLPIAVSLAAAAAATLASPTSCASSLRTTQAVMPTSSVAPLLHTMPDSDGSPTHMSSPSSPAPLSADTNSSVPDFSAAPHTPTSFLEMSSRFRSPHTPMTAVNSDDDSSQLSPLFAKADLGRRLDHLHPAPLALHKSNSMTTGGGSAQHSANGALSAPNTAVASMSQHRSRFDSLSPPKSHIASSINVPALVSTVSSPALVTISPQLGSGPLPRISNAAK</sequence>
<accession>A0ACC1M7C1</accession>
<dbReference type="EMBL" id="JANBVB010000068">
    <property type="protein sequence ID" value="KAJ2898312.1"/>
    <property type="molecule type" value="Genomic_DNA"/>
</dbReference>
<reference evidence="1" key="1">
    <citation type="submission" date="2022-07" db="EMBL/GenBank/DDBJ databases">
        <title>Phylogenomic reconstructions and comparative analyses of Kickxellomycotina fungi.</title>
        <authorList>
            <person name="Reynolds N.K."/>
            <person name="Stajich J.E."/>
            <person name="Barry K."/>
            <person name="Grigoriev I.V."/>
            <person name="Crous P."/>
            <person name="Smith M.E."/>
        </authorList>
    </citation>
    <scope>NUCLEOTIDE SEQUENCE</scope>
    <source>
        <strain evidence="1">CBS 190363</strain>
    </source>
</reference>
<comment type="caution">
    <text evidence="1">The sequence shown here is derived from an EMBL/GenBank/DDBJ whole genome shotgun (WGS) entry which is preliminary data.</text>
</comment>
<dbReference type="Proteomes" id="UP001139981">
    <property type="component" value="Unassembled WGS sequence"/>
</dbReference>
<evidence type="ECO:0000313" key="1">
    <source>
        <dbReference type="EMBL" id="KAJ2898312.1"/>
    </source>
</evidence>
<proteinExistence type="predicted"/>
<keyword evidence="2" id="KW-1185">Reference proteome</keyword>
<gene>
    <name evidence="1" type="primary">EPL1</name>
    <name evidence="1" type="ORF">IWW38_001425</name>
</gene>
<organism evidence="1 2">
    <name type="scientific">Coemansia aciculifera</name>
    <dbReference type="NCBI Taxonomy" id="417176"/>
    <lineage>
        <taxon>Eukaryota</taxon>
        <taxon>Fungi</taxon>
        <taxon>Fungi incertae sedis</taxon>
        <taxon>Zoopagomycota</taxon>
        <taxon>Kickxellomycotina</taxon>
        <taxon>Kickxellomycetes</taxon>
        <taxon>Kickxellales</taxon>
        <taxon>Kickxellaceae</taxon>
        <taxon>Coemansia</taxon>
    </lineage>
</organism>
<protein>
    <submittedName>
        <fullName evidence="1">Enhancer of polycomb-like protein 1</fullName>
    </submittedName>
</protein>